<evidence type="ECO:0000256" key="5">
    <source>
        <dbReference type="SAM" id="MobiDB-lite"/>
    </source>
</evidence>
<dbReference type="Pfam" id="PF00691">
    <property type="entry name" value="OmpA"/>
    <property type="match status" value="1"/>
</dbReference>
<name>A0A1V9FU35_9BACT</name>
<dbReference type="InterPro" id="IPR050330">
    <property type="entry name" value="Bact_OuterMem_StrucFunc"/>
</dbReference>
<dbReference type="Pfam" id="PF07676">
    <property type="entry name" value="PD40"/>
    <property type="match status" value="1"/>
</dbReference>
<proteinExistence type="predicted"/>
<feature type="compositionally biased region" description="Basic and acidic residues" evidence="5">
    <location>
        <begin position="642"/>
        <end position="667"/>
    </location>
</feature>
<keyword evidence="7" id="KW-0282">Flagellum</keyword>
<dbReference type="Gene3D" id="1.25.40.10">
    <property type="entry name" value="Tetratricopeptide repeat domain"/>
    <property type="match status" value="1"/>
</dbReference>
<dbReference type="PROSITE" id="PS51123">
    <property type="entry name" value="OMPA_2"/>
    <property type="match status" value="1"/>
</dbReference>
<evidence type="ECO:0000256" key="3">
    <source>
        <dbReference type="ARBA" id="ARBA00023237"/>
    </source>
</evidence>
<dbReference type="GO" id="GO:0009279">
    <property type="term" value="C:cell outer membrane"/>
    <property type="evidence" value="ECO:0007669"/>
    <property type="project" value="UniProtKB-SubCell"/>
</dbReference>
<dbReference type="SUPFAM" id="SSF103088">
    <property type="entry name" value="OmpA-like"/>
    <property type="match status" value="1"/>
</dbReference>
<evidence type="ECO:0000256" key="1">
    <source>
        <dbReference type="ARBA" id="ARBA00004442"/>
    </source>
</evidence>
<dbReference type="Proteomes" id="UP000192796">
    <property type="component" value="Unassembled WGS sequence"/>
</dbReference>
<dbReference type="OrthoDB" id="9809364at2"/>
<dbReference type="RefSeq" id="WP_081150319.1">
    <property type="nucleotide sequence ID" value="NZ_LVYD01000055.1"/>
</dbReference>
<keyword evidence="7" id="KW-0969">Cilium</keyword>
<dbReference type="SUPFAM" id="SSF82171">
    <property type="entry name" value="DPP6 N-terminal domain-like"/>
    <property type="match status" value="1"/>
</dbReference>
<dbReference type="SUPFAM" id="SSF48452">
    <property type="entry name" value="TPR-like"/>
    <property type="match status" value="1"/>
</dbReference>
<dbReference type="PANTHER" id="PTHR30329">
    <property type="entry name" value="STATOR ELEMENT OF FLAGELLAR MOTOR COMPLEX"/>
    <property type="match status" value="1"/>
</dbReference>
<dbReference type="InterPro" id="IPR006665">
    <property type="entry name" value="OmpA-like"/>
</dbReference>
<dbReference type="EMBL" id="LVYD01000055">
    <property type="protein sequence ID" value="OQP61852.1"/>
    <property type="molecule type" value="Genomic_DNA"/>
</dbReference>
<comment type="subcellular location">
    <subcellularLocation>
        <location evidence="1">Cell outer membrane</location>
    </subcellularLocation>
</comment>
<keyword evidence="2 4" id="KW-0472">Membrane</keyword>
<dbReference type="Gene3D" id="3.30.1330.60">
    <property type="entry name" value="OmpA-like domain"/>
    <property type="match status" value="1"/>
</dbReference>
<keyword evidence="3" id="KW-0998">Cell outer membrane</keyword>
<gene>
    <name evidence="7" type="ORF">A3860_30770</name>
</gene>
<evidence type="ECO:0000259" key="6">
    <source>
        <dbReference type="PROSITE" id="PS51123"/>
    </source>
</evidence>
<keyword evidence="7" id="KW-0966">Cell projection</keyword>
<dbReference type="InterPro" id="IPR036737">
    <property type="entry name" value="OmpA-like_sf"/>
</dbReference>
<dbReference type="AlphaFoldDB" id="A0A1V9FU35"/>
<evidence type="ECO:0000256" key="2">
    <source>
        <dbReference type="ARBA" id="ARBA00023136"/>
    </source>
</evidence>
<dbReference type="InterPro" id="IPR006664">
    <property type="entry name" value="OMP_bac"/>
</dbReference>
<reference evidence="7 8" key="1">
    <citation type="submission" date="2016-03" db="EMBL/GenBank/DDBJ databases">
        <title>Niastella vici sp. nov., isolated from farmland soil.</title>
        <authorList>
            <person name="Chen L."/>
            <person name="Wang D."/>
            <person name="Yang S."/>
            <person name="Wang G."/>
        </authorList>
    </citation>
    <scope>NUCLEOTIDE SEQUENCE [LARGE SCALE GENOMIC DNA]</scope>
    <source>
        <strain evidence="7 8">DJ57</strain>
    </source>
</reference>
<dbReference type="PANTHER" id="PTHR30329:SF21">
    <property type="entry name" value="LIPOPROTEIN YIAD-RELATED"/>
    <property type="match status" value="1"/>
</dbReference>
<sequence length="667" mass="74209">MKKIFATGILCCSLIAVKAQFTYDYLRAADNYYKKADYYSAAQYYEKYLGTASQHLKKEEYSPYTVPSSAIKKNNGPVSSRQQALYRVAESYRLLHDHAKAADYYNQTLEAGATEFPLARYYYALELRALAKYDESEKEFNHFLDEHRSDDQYGESAKKELMSLRFIQTQLKKKDLKLYNVQKAATPLNTEGANYAPVWLNENTLLFTSTRIDSTGAQHQSHINRVYTTPVTDGVTGDVKPLPLPQGATIHQGVVSVTPDGNTLFLTRWNIVGGKKVSAIYSSRKKGNDWGEPELLDSTINATGFSTQQPFVMPGGKYLLYASDKTGGFGGFDLWYAELDANGNPFRTANMGEVVNTVYDEQAPYYHEPSATLVFSGNGRVGMGGYDFFYSKGTIDKWAPPVNFGYPVNSVKDDIYFVSKGSARNVLENVWLSSDREATCCLELFYLNKKLPRKQVSGQVVSCDDKTPLPGVTINILDTIQNKVVYTQTTASDGNYSFTLDEFQPLKAVATISGYSGGSLPFYAPGDEDAELLINPAICLVKDVPPVSAAVVMDNVYYDFDKATLKPESHASLDKLVALLNAHPDIVIELSAHTDNIGNETYNQRLSEARAQSCVNYLISKGIDRNRLQAKGYGSTQPIAPNKKEDGSDDPEGRQQNRRTEFKILGK</sequence>
<dbReference type="CDD" id="cd07185">
    <property type="entry name" value="OmpA_C-like"/>
    <property type="match status" value="1"/>
</dbReference>
<evidence type="ECO:0000313" key="7">
    <source>
        <dbReference type="EMBL" id="OQP61852.1"/>
    </source>
</evidence>
<comment type="caution">
    <text evidence="7">The sequence shown here is derived from an EMBL/GenBank/DDBJ whole genome shotgun (WGS) entry which is preliminary data.</text>
</comment>
<evidence type="ECO:0000313" key="8">
    <source>
        <dbReference type="Proteomes" id="UP000192796"/>
    </source>
</evidence>
<keyword evidence="8" id="KW-1185">Reference proteome</keyword>
<dbReference type="InterPro" id="IPR011990">
    <property type="entry name" value="TPR-like_helical_dom_sf"/>
</dbReference>
<dbReference type="PRINTS" id="PR01021">
    <property type="entry name" value="OMPADOMAIN"/>
</dbReference>
<feature type="region of interest" description="Disordered" evidence="5">
    <location>
        <begin position="631"/>
        <end position="667"/>
    </location>
</feature>
<dbReference type="InterPro" id="IPR011659">
    <property type="entry name" value="WD40"/>
</dbReference>
<feature type="domain" description="OmpA-like" evidence="6">
    <location>
        <begin position="545"/>
        <end position="667"/>
    </location>
</feature>
<dbReference type="InterPro" id="IPR008969">
    <property type="entry name" value="CarboxyPept-like_regulatory"/>
</dbReference>
<evidence type="ECO:0000256" key="4">
    <source>
        <dbReference type="PROSITE-ProRule" id="PRU00473"/>
    </source>
</evidence>
<dbReference type="SUPFAM" id="SSF49464">
    <property type="entry name" value="Carboxypeptidase regulatory domain-like"/>
    <property type="match status" value="1"/>
</dbReference>
<organism evidence="7 8">
    <name type="scientific">Niastella vici</name>
    <dbReference type="NCBI Taxonomy" id="1703345"/>
    <lineage>
        <taxon>Bacteria</taxon>
        <taxon>Pseudomonadati</taxon>
        <taxon>Bacteroidota</taxon>
        <taxon>Chitinophagia</taxon>
        <taxon>Chitinophagales</taxon>
        <taxon>Chitinophagaceae</taxon>
        <taxon>Niastella</taxon>
    </lineage>
</organism>
<protein>
    <submittedName>
        <fullName evidence="7">Flagellar motor protein MotB</fullName>
    </submittedName>
</protein>
<accession>A0A1V9FU35</accession>
<dbReference type="STRING" id="1703345.A3860_30770"/>